<protein>
    <recommendedName>
        <fullName evidence="3">DUF1376 domain-containing protein</fullName>
    </recommendedName>
</protein>
<evidence type="ECO:0000313" key="2">
    <source>
        <dbReference type="EMBL" id="CBI04483.1"/>
    </source>
</evidence>
<feature type="compositionally biased region" description="Basic and acidic residues" evidence="1">
    <location>
        <begin position="153"/>
        <end position="182"/>
    </location>
</feature>
<feature type="region of interest" description="Disordered" evidence="1">
    <location>
        <begin position="153"/>
        <end position="189"/>
    </location>
</feature>
<name>E6QBA7_9ZZZZ</name>
<dbReference type="EMBL" id="CABP01000068">
    <property type="protein sequence ID" value="CBI04483.1"/>
    <property type="molecule type" value="Genomic_DNA"/>
</dbReference>
<proteinExistence type="predicted"/>
<organism evidence="2">
    <name type="scientific">mine drainage metagenome</name>
    <dbReference type="NCBI Taxonomy" id="410659"/>
    <lineage>
        <taxon>unclassified sequences</taxon>
        <taxon>metagenomes</taxon>
        <taxon>ecological metagenomes</taxon>
    </lineage>
</organism>
<dbReference type="AlphaFoldDB" id="E6QBA7"/>
<accession>E6QBA7</accession>
<sequence>MPSIDKKSGNFASFLPFIIGTSDLEPLTPPDTDIRAVPWFKLDMLKLGHSEFLHVASNEELGAAVKLWMFAIHQVPAGSLPNNEVVLAQAAGYDHRKKAWQRVRGMALYGWALCSDGRLYHQTVAMTVLDILQSLQSRQNGGDDAMERLREQNRRRQQRFKERQRDSQKQRVEGSEAPEAREGTPASAAPVTAAVTLADSAGVTLPITSPNEEIDKYKEKEKQQDSNAPVTLQESLPVTLPNGDLPTAPESFQAGQQDAVSTREGLICRRLRELGVRAAPHMVVVQEMCARFTDEHILAAAEIALERKGAGIHIAYIAAILKDDGKPGKNRTGGVNKQPPIDPPNRQLIPPVAVGGAHYVKL</sequence>
<evidence type="ECO:0008006" key="3">
    <source>
        <dbReference type="Google" id="ProtNLM"/>
    </source>
</evidence>
<evidence type="ECO:0000256" key="1">
    <source>
        <dbReference type="SAM" id="MobiDB-lite"/>
    </source>
</evidence>
<gene>
    <name evidence="2" type="ORF">CARN5_2049</name>
</gene>
<feature type="region of interest" description="Disordered" evidence="1">
    <location>
        <begin position="327"/>
        <end position="348"/>
    </location>
</feature>
<comment type="caution">
    <text evidence="2">The sequence shown here is derived from an EMBL/GenBank/DDBJ whole genome shotgun (WGS) entry which is preliminary data.</text>
</comment>
<reference evidence="2" key="1">
    <citation type="submission" date="2009-10" db="EMBL/GenBank/DDBJ databases">
        <title>Diversity of trophic interactions inside an arsenic-rich microbial ecosystem.</title>
        <authorList>
            <person name="Bertin P.N."/>
            <person name="Heinrich-Salmeron A."/>
            <person name="Pelletier E."/>
            <person name="Goulhen-Chollet F."/>
            <person name="Arsene-Ploetze F."/>
            <person name="Gallien S."/>
            <person name="Calteau A."/>
            <person name="Vallenet D."/>
            <person name="Casiot C."/>
            <person name="Chane-Woon-Ming B."/>
            <person name="Giloteaux L."/>
            <person name="Barakat M."/>
            <person name="Bonnefoy V."/>
            <person name="Bruneel O."/>
            <person name="Chandler M."/>
            <person name="Cleiss J."/>
            <person name="Duran R."/>
            <person name="Elbaz-Poulichet F."/>
            <person name="Fonknechten N."/>
            <person name="Lauga B."/>
            <person name="Mornico D."/>
            <person name="Ortet P."/>
            <person name="Schaeffer C."/>
            <person name="Siguier P."/>
            <person name="Alexander Thil Smith A."/>
            <person name="Van Dorsselaer A."/>
            <person name="Weissenbach J."/>
            <person name="Medigue C."/>
            <person name="Le Paslier D."/>
        </authorList>
    </citation>
    <scope>NUCLEOTIDE SEQUENCE</scope>
</reference>